<reference evidence="2 3" key="1">
    <citation type="submission" date="2019-10" db="EMBL/GenBank/DDBJ databases">
        <title>Taxonomy of Antarctic Massilia spp.: description of Massilia rubra sp. nov., Massilia aquatica sp. nov., Massilia mucilaginosa sp. nov., Massilia frigida sp. nov. isolated from streams, lakes and regoliths.</title>
        <authorList>
            <person name="Holochova P."/>
            <person name="Sedlacek I."/>
            <person name="Kralova S."/>
            <person name="Maslanova I."/>
            <person name="Busse H.-J."/>
            <person name="Stankova E."/>
            <person name="Vrbovska V."/>
            <person name="Kovarovic V."/>
            <person name="Bartak M."/>
            <person name="Svec P."/>
            <person name="Pantucek R."/>
        </authorList>
    </citation>
    <scope>NUCLEOTIDE SEQUENCE [LARGE SCALE GENOMIC DNA]</scope>
    <source>
        <strain evidence="2 3">CCM 8695</strain>
    </source>
</reference>
<accession>A0ABX0MZ99</accession>
<keyword evidence="3" id="KW-1185">Reference proteome</keyword>
<dbReference type="Pfam" id="PF14903">
    <property type="entry name" value="WG_beta_rep"/>
    <property type="match status" value="3"/>
</dbReference>
<dbReference type="SUPFAM" id="SSF69360">
    <property type="entry name" value="Cell wall binding repeat"/>
    <property type="match status" value="1"/>
</dbReference>
<feature type="region of interest" description="Disordered" evidence="1">
    <location>
        <begin position="620"/>
        <end position="640"/>
    </location>
</feature>
<dbReference type="SUPFAM" id="SSF48452">
    <property type="entry name" value="TPR-like"/>
    <property type="match status" value="1"/>
</dbReference>
<gene>
    <name evidence="2" type="ORF">F2P44_03230</name>
</gene>
<evidence type="ECO:0000313" key="3">
    <source>
        <dbReference type="Proteomes" id="UP000621455"/>
    </source>
</evidence>
<dbReference type="PANTHER" id="PTHR37841">
    <property type="entry name" value="GLR2918 PROTEIN"/>
    <property type="match status" value="1"/>
</dbReference>
<dbReference type="InterPro" id="IPR011990">
    <property type="entry name" value="TPR-like_helical_dom_sf"/>
</dbReference>
<proteinExistence type="predicted"/>
<dbReference type="InterPro" id="IPR032774">
    <property type="entry name" value="WG_beta_rep"/>
</dbReference>
<evidence type="ECO:0000313" key="2">
    <source>
        <dbReference type="EMBL" id="NHZ78301.1"/>
    </source>
</evidence>
<dbReference type="EMBL" id="WHJG01000002">
    <property type="protein sequence ID" value="NHZ78301.1"/>
    <property type="molecule type" value="Genomic_DNA"/>
</dbReference>
<protein>
    <recommendedName>
        <fullName evidence="4">WG repeat-containing protein</fullName>
    </recommendedName>
</protein>
<name>A0ABX0MZ99_9BURK</name>
<dbReference type="PANTHER" id="PTHR37841:SF1">
    <property type="entry name" value="DUF3298 DOMAIN-CONTAINING PROTEIN"/>
    <property type="match status" value="1"/>
</dbReference>
<evidence type="ECO:0000256" key="1">
    <source>
        <dbReference type="SAM" id="MobiDB-lite"/>
    </source>
</evidence>
<evidence type="ECO:0008006" key="4">
    <source>
        <dbReference type="Google" id="ProtNLM"/>
    </source>
</evidence>
<dbReference type="Proteomes" id="UP000621455">
    <property type="component" value="Unassembled WGS sequence"/>
</dbReference>
<sequence length="1091" mass="119554">MRHMITQPALIRNYMIRPTDEWNELLVLHDGQVHVASPGLLQVFGPFLDDGAGGTIAAAMAVNGMYGYLNAKGEWVVAPTLEYAFPFSEGLSHFCEDGSWGYRNLGGKAVIPAQFMRVEPFRQGLAAVQVGRNKWRYIDMSGQFAFDASFGHANSFSVVGLAAARGTSSKYGYIDRTGAWAIAPRFALPYAFAPAGVAPATEENDKYGLIDQQGKWVLEPSYEQIHDFNDDNLAFCRESYNHEGYLDTHGVLLIRDMDRLSQTMQCAIAVDSHRTCMTAQGELAFDASLDWCDQFNADGFAVAHLRGATQAPAWGIARTDGTFVPTPADVIEPLRVQHAHVVPSEANTPLVAFLASDTRFARPDGAPPARSIVLIDRDAHIAYRWYSEPCPEGKYAALYDGAGQLLWKGAPSAVLHAPLFFFSASADSLLTELGKFDELTGLAESMVQAAEARLHAIDGLLQALESGEDEENPVYENLPGDFEEYDDDLDIGERLAKSMRTRHRIFRSYLDEDENARYEFLAAERQALMEAMHARSVARLTEHFGLPARDPDYAGEAATPDTIAWCIQLDQALAGPESNQLWLGLSTQVGYGDGDVWHHIWLVCAPSKETLEAAMGGRTLAHHGSDEDDSDPAPGAGNDWLARVRASPDTIVTMPEELIDDAIADAAIESDIRAYPFLPPRLQTAARLEALIRRDASTASSIPPVAMSADGLALARSLYADNPEWKYYDARNSAIQQELDHECLDHIWGCLLDEKTCETALFNDADIRQVPWWLHSEKIVGMALAANINNVYFIARSAITPELAEYVASRGNAKLMARIPPALLTGELCLRAVLKNEDAFSAVPAALREAVVHALIARDPEAADGTGSRWHALRAWTHLANGDPDAAIADAQRALGHTDAPVHMHFVLASAWRGKSDLQRAALEAAKVLSLWSDYVPPFDPDADIAWLNTLAQGATSQADDATLLEELASQPQLLATIPGRRITRAMVDLAVGVDAQAVRFVPRRLMTTALYELAFREGCKQFEQLPPSVMSEAFCLSAVNAQDYQLKHVPPELRTLALCIASVRERSWVMDDVPAPLREAVRDALAKPSA</sequence>
<organism evidence="2 3">
    <name type="scientific">Massilia frigida</name>
    <dbReference type="NCBI Taxonomy" id="2609281"/>
    <lineage>
        <taxon>Bacteria</taxon>
        <taxon>Pseudomonadati</taxon>
        <taxon>Pseudomonadota</taxon>
        <taxon>Betaproteobacteria</taxon>
        <taxon>Burkholderiales</taxon>
        <taxon>Oxalobacteraceae</taxon>
        <taxon>Telluria group</taxon>
        <taxon>Massilia</taxon>
    </lineage>
</organism>
<comment type="caution">
    <text evidence="2">The sequence shown here is derived from an EMBL/GenBank/DDBJ whole genome shotgun (WGS) entry which is preliminary data.</text>
</comment>